<name>A0A2R5GE37_9STRA</name>
<proteinExistence type="predicted"/>
<keyword evidence="2" id="KW-1133">Transmembrane helix</keyword>
<organism evidence="4 5">
    <name type="scientific">Hondaea fermentalgiana</name>
    <dbReference type="NCBI Taxonomy" id="2315210"/>
    <lineage>
        <taxon>Eukaryota</taxon>
        <taxon>Sar</taxon>
        <taxon>Stramenopiles</taxon>
        <taxon>Bigyra</taxon>
        <taxon>Labyrinthulomycetes</taxon>
        <taxon>Thraustochytrida</taxon>
        <taxon>Thraustochytriidae</taxon>
        <taxon>Hondaea</taxon>
    </lineage>
</organism>
<feature type="domain" description="Fungal lipase-type" evidence="3">
    <location>
        <begin position="269"/>
        <end position="370"/>
    </location>
</feature>
<accession>A0A2R5GE37</accession>
<sequence length="409" mass="44790">MQVATSNPSFQGNVVSTVDLNEPEGRNWKRIALKSFVALGVVGVAAGVGFVVGQSNSGTSDDDGASALSAVAEAQATLKSAYFDEENPVFTNNLTISEINDLIDMYEAADDWDDQFMTVDIMSALKTLRDEEQGQVRSLRAADEDEGESLRARRLALTSNQQTIGTVAWAEVEAADYSGGLVHENDAVIVFRKADAIYGSAGGTTGQACWVMAQESGDTADWVDNFDTGDETVWSIKNYYHRAEACGCESTTWWWCSQYYACSTSKAHGDGFDGFVKPYNALRYQIWSRIQSTCNSNDRLIIAGYSRGGGVLNALAYTMYKDGLWSTSKMMLVTFGSPRVLSDGLSDEVHGKFEQLRFVNNDDVVPSVPYGWMGYKHFGTNKNRNGNEGRDSPGFSSSISDHTSYGDWF</sequence>
<feature type="non-terminal residue" evidence="4">
    <location>
        <position position="409"/>
    </location>
</feature>
<dbReference type="InParanoid" id="A0A2R5GE37"/>
<dbReference type="AlphaFoldDB" id="A0A2R5GE37"/>
<comment type="caution">
    <text evidence="4">The sequence shown here is derived from an EMBL/GenBank/DDBJ whole genome shotgun (WGS) entry which is preliminary data.</text>
</comment>
<evidence type="ECO:0000259" key="3">
    <source>
        <dbReference type="Pfam" id="PF01764"/>
    </source>
</evidence>
<evidence type="ECO:0000256" key="1">
    <source>
        <dbReference type="SAM" id="MobiDB-lite"/>
    </source>
</evidence>
<dbReference type="PANTHER" id="PTHR45856">
    <property type="entry name" value="ALPHA/BETA-HYDROLASES SUPERFAMILY PROTEIN"/>
    <property type="match status" value="1"/>
</dbReference>
<dbReference type="Pfam" id="PF01764">
    <property type="entry name" value="Lipase_3"/>
    <property type="match status" value="1"/>
</dbReference>
<dbReference type="Gene3D" id="3.40.50.1820">
    <property type="entry name" value="alpha/beta hydrolase"/>
    <property type="match status" value="1"/>
</dbReference>
<keyword evidence="2" id="KW-0812">Transmembrane</keyword>
<keyword evidence="2" id="KW-0472">Membrane</keyword>
<dbReference type="InterPro" id="IPR051218">
    <property type="entry name" value="Sec_MonoDiacylglyc_Lipase"/>
</dbReference>
<dbReference type="InterPro" id="IPR029058">
    <property type="entry name" value="AB_hydrolase_fold"/>
</dbReference>
<dbReference type="SUPFAM" id="SSF53474">
    <property type="entry name" value="alpha/beta-Hydrolases"/>
    <property type="match status" value="1"/>
</dbReference>
<gene>
    <name evidence="4" type="ORF">FCC1311_014851</name>
</gene>
<dbReference type="PANTHER" id="PTHR45856:SF21">
    <property type="entry name" value="FUNGAL LIPASE-LIKE DOMAIN-CONTAINING PROTEIN"/>
    <property type="match status" value="1"/>
</dbReference>
<feature type="region of interest" description="Disordered" evidence="1">
    <location>
        <begin position="383"/>
        <end position="409"/>
    </location>
</feature>
<keyword evidence="5" id="KW-1185">Reference proteome</keyword>
<dbReference type="OrthoDB" id="426718at2759"/>
<dbReference type="CDD" id="cd00741">
    <property type="entry name" value="Lipase"/>
    <property type="match status" value="1"/>
</dbReference>
<feature type="compositionally biased region" description="Polar residues" evidence="1">
    <location>
        <begin position="394"/>
        <end position="403"/>
    </location>
</feature>
<evidence type="ECO:0000313" key="4">
    <source>
        <dbReference type="EMBL" id="GBG26064.1"/>
    </source>
</evidence>
<feature type="transmembrane region" description="Helical" evidence="2">
    <location>
        <begin position="31"/>
        <end position="52"/>
    </location>
</feature>
<reference evidence="4 5" key="1">
    <citation type="submission" date="2017-12" db="EMBL/GenBank/DDBJ databases">
        <title>Sequencing, de novo assembly and annotation of complete genome of a new Thraustochytrid species, strain FCC1311.</title>
        <authorList>
            <person name="Sedici K."/>
            <person name="Godart F."/>
            <person name="Aiese Cigliano R."/>
            <person name="Sanseverino W."/>
            <person name="Barakat M."/>
            <person name="Ortet P."/>
            <person name="Marechal E."/>
            <person name="Cagnac O."/>
            <person name="Amato A."/>
        </authorList>
    </citation>
    <scope>NUCLEOTIDE SEQUENCE [LARGE SCALE GENOMIC DNA]</scope>
</reference>
<dbReference type="Proteomes" id="UP000241890">
    <property type="component" value="Unassembled WGS sequence"/>
</dbReference>
<evidence type="ECO:0000313" key="5">
    <source>
        <dbReference type="Proteomes" id="UP000241890"/>
    </source>
</evidence>
<dbReference type="InterPro" id="IPR002921">
    <property type="entry name" value="Fungal_lipase-type"/>
</dbReference>
<protein>
    <submittedName>
        <fullName evidence="4">Mono-and diacylglycerol lipase</fullName>
    </submittedName>
</protein>
<evidence type="ECO:0000256" key="2">
    <source>
        <dbReference type="SAM" id="Phobius"/>
    </source>
</evidence>
<dbReference type="EMBL" id="BEYU01000018">
    <property type="protein sequence ID" value="GBG26064.1"/>
    <property type="molecule type" value="Genomic_DNA"/>
</dbReference>
<dbReference type="GO" id="GO:0006629">
    <property type="term" value="P:lipid metabolic process"/>
    <property type="evidence" value="ECO:0007669"/>
    <property type="project" value="InterPro"/>
</dbReference>